<evidence type="ECO:0000313" key="3">
    <source>
        <dbReference type="Proteomes" id="UP000307440"/>
    </source>
</evidence>
<sequence>MVVDTISYINFDYAKYTYDDKLEEDPATFLESNSGEDSQVGMIAGATVGTAAFVALVILALISAGRRKREAEADRQERVLNTRPQVFELEAMVPLMKNDANPEADTNVT</sequence>
<proteinExistence type="predicted"/>
<gene>
    <name evidence="2" type="ORF">FA15DRAFT_222214</name>
</gene>
<feature type="transmembrane region" description="Helical" evidence="1">
    <location>
        <begin position="40"/>
        <end position="62"/>
    </location>
</feature>
<keyword evidence="1" id="KW-0472">Membrane</keyword>
<dbReference type="AlphaFoldDB" id="A0A5C3KG61"/>
<keyword evidence="1" id="KW-1133">Transmembrane helix</keyword>
<accession>A0A5C3KG61</accession>
<name>A0A5C3KG61_COPMA</name>
<evidence type="ECO:0000256" key="1">
    <source>
        <dbReference type="SAM" id="Phobius"/>
    </source>
</evidence>
<evidence type="ECO:0000313" key="2">
    <source>
        <dbReference type="EMBL" id="TFK19159.1"/>
    </source>
</evidence>
<keyword evidence="1" id="KW-0812">Transmembrane</keyword>
<keyword evidence="3" id="KW-1185">Reference proteome</keyword>
<dbReference type="EMBL" id="ML210357">
    <property type="protein sequence ID" value="TFK19159.1"/>
    <property type="molecule type" value="Genomic_DNA"/>
</dbReference>
<dbReference type="Proteomes" id="UP000307440">
    <property type="component" value="Unassembled WGS sequence"/>
</dbReference>
<organism evidence="2 3">
    <name type="scientific">Coprinopsis marcescibilis</name>
    <name type="common">Agaric fungus</name>
    <name type="synonym">Psathyrella marcescibilis</name>
    <dbReference type="NCBI Taxonomy" id="230819"/>
    <lineage>
        <taxon>Eukaryota</taxon>
        <taxon>Fungi</taxon>
        <taxon>Dikarya</taxon>
        <taxon>Basidiomycota</taxon>
        <taxon>Agaricomycotina</taxon>
        <taxon>Agaricomycetes</taxon>
        <taxon>Agaricomycetidae</taxon>
        <taxon>Agaricales</taxon>
        <taxon>Agaricineae</taxon>
        <taxon>Psathyrellaceae</taxon>
        <taxon>Coprinopsis</taxon>
    </lineage>
</organism>
<protein>
    <submittedName>
        <fullName evidence="2">Uncharacterized protein</fullName>
    </submittedName>
</protein>
<reference evidence="2 3" key="1">
    <citation type="journal article" date="2019" name="Nat. Ecol. Evol.">
        <title>Megaphylogeny resolves global patterns of mushroom evolution.</title>
        <authorList>
            <person name="Varga T."/>
            <person name="Krizsan K."/>
            <person name="Foldi C."/>
            <person name="Dima B."/>
            <person name="Sanchez-Garcia M."/>
            <person name="Sanchez-Ramirez S."/>
            <person name="Szollosi G.J."/>
            <person name="Szarkandi J.G."/>
            <person name="Papp V."/>
            <person name="Albert L."/>
            <person name="Andreopoulos W."/>
            <person name="Angelini C."/>
            <person name="Antonin V."/>
            <person name="Barry K.W."/>
            <person name="Bougher N.L."/>
            <person name="Buchanan P."/>
            <person name="Buyck B."/>
            <person name="Bense V."/>
            <person name="Catcheside P."/>
            <person name="Chovatia M."/>
            <person name="Cooper J."/>
            <person name="Damon W."/>
            <person name="Desjardin D."/>
            <person name="Finy P."/>
            <person name="Geml J."/>
            <person name="Haridas S."/>
            <person name="Hughes K."/>
            <person name="Justo A."/>
            <person name="Karasinski D."/>
            <person name="Kautmanova I."/>
            <person name="Kiss B."/>
            <person name="Kocsube S."/>
            <person name="Kotiranta H."/>
            <person name="LaButti K.M."/>
            <person name="Lechner B.E."/>
            <person name="Liimatainen K."/>
            <person name="Lipzen A."/>
            <person name="Lukacs Z."/>
            <person name="Mihaltcheva S."/>
            <person name="Morgado L.N."/>
            <person name="Niskanen T."/>
            <person name="Noordeloos M.E."/>
            <person name="Ohm R.A."/>
            <person name="Ortiz-Santana B."/>
            <person name="Ovrebo C."/>
            <person name="Racz N."/>
            <person name="Riley R."/>
            <person name="Savchenko A."/>
            <person name="Shiryaev A."/>
            <person name="Soop K."/>
            <person name="Spirin V."/>
            <person name="Szebenyi C."/>
            <person name="Tomsovsky M."/>
            <person name="Tulloss R.E."/>
            <person name="Uehling J."/>
            <person name="Grigoriev I.V."/>
            <person name="Vagvolgyi C."/>
            <person name="Papp T."/>
            <person name="Martin F.M."/>
            <person name="Miettinen O."/>
            <person name="Hibbett D.S."/>
            <person name="Nagy L.G."/>
        </authorList>
    </citation>
    <scope>NUCLEOTIDE SEQUENCE [LARGE SCALE GENOMIC DNA]</scope>
    <source>
        <strain evidence="2 3">CBS 121175</strain>
    </source>
</reference>